<dbReference type="EMBL" id="CM042021">
    <property type="protein sequence ID" value="KAI3818677.1"/>
    <property type="molecule type" value="Genomic_DNA"/>
</dbReference>
<sequence length="95" mass="10877">MSTMSLISHYTLTKLLVILPHSSIRTRSNASAKIEPFDQMIKHQSINKHSISHDSIEINTITISIKSSFSRIINFTKTTINIEFDDFTIFSHQNI</sequence>
<dbReference type="Proteomes" id="UP001056120">
    <property type="component" value="Linkage Group LG04"/>
</dbReference>
<proteinExistence type="predicted"/>
<reference evidence="2" key="1">
    <citation type="journal article" date="2022" name="Mol. Ecol. Resour.">
        <title>The genomes of chicory, endive, great burdock and yacon provide insights into Asteraceae palaeo-polyploidization history and plant inulin production.</title>
        <authorList>
            <person name="Fan W."/>
            <person name="Wang S."/>
            <person name="Wang H."/>
            <person name="Wang A."/>
            <person name="Jiang F."/>
            <person name="Liu H."/>
            <person name="Zhao H."/>
            <person name="Xu D."/>
            <person name="Zhang Y."/>
        </authorList>
    </citation>
    <scope>NUCLEOTIDE SEQUENCE [LARGE SCALE GENOMIC DNA]</scope>
    <source>
        <strain evidence="2">cv. Yunnan</strain>
    </source>
</reference>
<protein>
    <submittedName>
        <fullName evidence="1">Uncharacterized protein</fullName>
    </submittedName>
</protein>
<comment type="caution">
    <text evidence="1">The sequence shown here is derived from an EMBL/GenBank/DDBJ whole genome shotgun (WGS) entry which is preliminary data.</text>
</comment>
<evidence type="ECO:0000313" key="2">
    <source>
        <dbReference type="Proteomes" id="UP001056120"/>
    </source>
</evidence>
<keyword evidence="2" id="KW-1185">Reference proteome</keyword>
<evidence type="ECO:0000313" key="1">
    <source>
        <dbReference type="EMBL" id="KAI3818677.1"/>
    </source>
</evidence>
<name>A0ACB9JEA6_9ASTR</name>
<accession>A0ACB9JEA6</accession>
<gene>
    <name evidence="1" type="ORF">L1987_12492</name>
</gene>
<organism evidence="1 2">
    <name type="scientific">Smallanthus sonchifolius</name>
    <dbReference type="NCBI Taxonomy" id="185202"/>
    <lineage>
        <taxon>Eukaryota</taxon>
        <taxon>Viridiplantae</taxon>
        <taxon>Streptophyta</taxon>
        <taxon>Embryophyta</taxon>
        <taxon>Tracheophyta</taxon>
        <taxon>Spermatophyta</taxon>
        <taxon>Magnoliopsida</taxon>
        <taxon>eudicotyledons</taxon>
        <taxon>Gunneridae</taxon>
        <taxon>Pentapetalae</taxon>
        <taxon>asterids</taxon>
        <taxon>campanulids</taxon>
        <taxon>Asterales</taxon>
        <taxon>Asteraceae</taxon>
        <taxon>Asteroideae</taxon>
        <taxon>Heliantheae alliance</taxon>
        <taxon>Millerieae</taxon>
        <taxon>Smallanthus</taxon>
    </lineage>
</organism>
<reference evidence="1 2" key="2">
    <citation type="journal article" date="2022" name="Mol. Ecol. Resour.">
        <title>The genomes of chicory, endive, great burdock and yacon provide insights into Asteraceae paleo-polyploidization history and plant inulin production.</title>
        <authorList>
            <person name="Fan W."/>
            <person name="Wang S."/>
            <person name="Wang H."/>
            <person name="Wang A."/>
            <person name="Jiang F."/>
            <person name="Liu H."/>
            <person name="Zhao H."/>
            <person name="Xu D."/>
            <person name="Zhang Y."/>
        </authorList>
    </citation>
    <scope>NUCLEOTIDE SEQUENCE [LARGE SCALE GENOMIC DNA]</scope>
    <source>
        <strain evidence="2">cv. Yunnan</strain>
        <tissue evidence="1">Leaves</tissue>
    </source>
</reference>